<reference evidence="10 11" key="1">
    <citation type="submission" date="2024-05" db="EMBL/GenBank/DDBJ databases">
        <title>Genome sequencing and assembly of Indian major carp, Cirrhinus mrigala (Hamilton, 1822).</title>
        <authorList>
            <person name="Mohindra V."/>
            <person name="Chowdhury L.M."/>
            <person name="Lal K."/>
            <person name="Jena J.K."/>
        </authorList>
    </citation>
    <scope>NUCLEOTIDE SEQUENCE [LARGE SCALE GENOMIC DNA]</scope>
    <source>
        <strain evidence="10">CM1030</strain>
        <tissue evidence="10">Blood</tissue>
    </source>
</reference>
<evidence type="ECO:0000256" key="1">
    <source>
        <dbReference type="ARBA" id="ARBA00004496"/>
    </source>
</evidence>
<evidence type="ECO:0000256" key="8">
    <source>
        <dbReference type="SAM" id="MobiDB-lite"/>
    </source>
</evidence>
<dbReference type="SUPFAM" id="SSF54236">
    <property type="entry name" value="Ubiquitin-like"/>
    <property type="match status" value="1"/>
</dbReference>
<proteinExistence type="predicted"/>
<dbReference type="PANTHER" id="PTHR22969:SF7">
    <property type="entry name" value="INHIBITOR OF NUCLEAR FACTOR KAPPA-B KINASE SUBUNIT BETA"/>
    <property type="match status" value="1"/>
</dbReference>
<feature type="region of interest" description="Disordered" evidence="8">
    <location>
        <begin position="1"/>
        <end position="47"/>
    </location>
</feature>
<comment type="caution">
    <text evidence="10">The sequence shown here is derived from an EMBL/GenBank/DDBJ whole genome shotgun (WGS) entry which is preliminary data.</text>
</comment>
<sequence>WLQMMLRWSPKERGKDLKQRSKDSQDGVKDSEEDSKESSSEAGKDSPKASCFCFDELSRILNLKLVHVLNMTSAEIFTYSVQPQEDVASLQERIAQDARIPPANQELLLEAGLALEPHNSVMQCAIDYSMMDTRRADEPLVFLFDRSCYSYEPQFTPRVLPENIRFV</sequence>
<gene>
    <name evidence="10" type="ORF">M9458_019046</name>
</gene>
<feature type="domain" description="Ubiquitin-like" evidence="9">
    <location>
        <begin position="61"/>
        <end position="127"/>
    </location>
</feature>
<dbReference type="EMBL" id="JAMKFB020000008">
    <property type="protein sequence ID" value="KAL0187376.1"/>
    <property type="molecule type" value="Genomic_DNA"/>
</dbReference>
<dbReference type="GO" id="GO:0004674">
    <property type="term" value="F:protein serine/threonine kinase activity"/>
    <property type="evidence" value="ECO:0007669"/>
    <property type="project" value="UniProtKB-KW"/>
</dbReference>
<dbReference type="AlphaFoldDB" id="A0ABD0QMB0"/>
<evidence type="ECO:0000256" key="5">
    <source>
        <dbReference type="ARBA" id="ARBA00022741"/>
    </source>
</evidence>
<evidence type="ECO:0000256" key="7">
    <source>
        <dbReference type="ARBA" id="ARBA00022840"/>
    </source>
</evidence>
<keyword evidence="6" id="KW-0418">Kinase</keyword>
<protein>
    <recommendedName>
        <fullName evidence="9">Ubiquitin-like domain-containing protein</fullName>
    </recommendedName>
</protein>
<evidence type="ECO:0000313" key="11">
    <source>
        <dbReference type="Proteomes" id="UP001529510"/>
    </source>
</evidence>
<feature type="non-terminal residue" evidence="10">
    <location>
        <position position="167"/>
    </location>
</feature>
<keyword evidence="4" id="KW-0808">Transferase</keyword>
<dbReference type="Proteomes" id="UP001529510">
    <property type="component" value="Unassembled WGS sequence"/>
</dbReference>
<dbReference type="InterPro" id="IPR000626">
    <property type="entry name" value="Ubiquitin-like_dom"/>
</dbReference>
<keyword evidence="3" id="KW-0723">Serine/threonine-protein kinase</keyword>
<evidence type="ECO:0000313" key="10">
    <source>
        <dbReference type="EMBL" id="KAL0187376.1"/>
    </source>
</evidence>
<evidence type="ECO:0000256" key="4">
    <source>
        <dbReference type="ARBA" id="ARBA00022679"/>
    </source>
</evidence>
<feature type="compositionally biased region" description="Basic and acidic residues" evidence="8">
    <location>
        <begin position="9"/>
        <end position="47"/>
    </location>
</feature>
<dbReference type="GO" id="GO:0005524">
    <property type="term" value="F:ATP binding"/>
    <property type="evidence" value="ECO:0007669"/>
    <property type="project" value="UniProtKB-KW"/>
</dbReference>
<evidence type="ECO:0000256" key="3">
    <source>
        <dbReference type="ARBA" id="ARBA00022527"/>
    </source>
</evidence>
<keyword evidence="5" id="KW-0547">Nucleotide-binding</keyword>
<keyword evidence="7" id="KW-0067">ATP-binding</keyword>
<dbReference type="PROSITE" id="PS50053">
    <property type="entry name" value="UBIQUITIN_2"/>
    <property type="match status" value="1"/>
</dbReference>
<organism evidence="10 11">
    <name type="scientific">Cirrhinus mrigala</name>
    <name type="common">Mrigala</name>
    <dbReference type="NCBI Taxonomy" id="683832"/>
    <lineage>
        <taxon>Eukaryota</taxon>
        <taxon>Metazoa</taxon>
        <taxon>Chordata</taxon>
        <taxon>Craniata</taxon>
        <taxon>Vertebrata</taxon>
        <taxon>Euteleostomi</taxon>
        <taxon>Actinopterygii</taxon>
        <taxon>Neopterygii</taxon>
        <taxon>Teleostei</taxon>
        <taxon>Ostariophysi</taxon>
        <taxon>Cypriniformes</taxon>
        <taxon>Cyprinidae</taxon>
        <taxon>Labeoninae</taxon>
        <taxon>Labeonini</taxon>
        <taxon>Cirrhinus</taxon>
    </lineage>
</organism>
<dbReference type="PANTHER" id="PTHR22969">
    <property type="entry name" value="IKB KINASE"/>
    <property type="match status" value="1"/>
</dbReference>
<name>A0ABD0QMB0_CIRMR</name>
<keyword evidence="2" id="KW-0963">Cytoplasm</keyword>
<evidence type="ECO:0000256" key="6">
    <source>
        <dbReference type="ARBA" id="ARBA00022777"/>
    </source>
</evidence>
<accession>A0ABD0QMB0</accession>
<dbReference type="GO" id="GO:0005737">
    <property type="term" value="C:cytoplasm"/>
    <property type="evidence" value="ECO:0007669"/>
    <property type="project" value="UniProtKB-SubCell"/>
</dbReference>
<feature type="non-terminal residue" evidence="10">
    <location>
        <position position="1"/>
    </location>
</feature>
<evidence type="ECO:0000256" key="2">
    <source>
        <dbReference type="ARBA" id="ARBA00022490"/>
    </source>
</evidence>
<dbReference type="Gene3D" id="3.10.20.90">
    <property type="entry name" value="Phosphatidylinositol 3-kinase Catalytic Subunit, Chain A, domain 1"/>
    <property type="match status" value="1"/>
</dbReference>
<evidence type="ECO:0000259" key="9">
    <source>
        <dbReference type="PROSITE" id="PS50053"/>
    </source>
</evidence>
<comment type="subcellular location">
    <subcellularLocation>
        <location evidence="1">Cytoplasm</location>
    </subcellularLocation>
</comment>
<keyword evidence="11" id="KW-1185">Reference proteome</keyword>
<dbReference type="InterPro" id="IPR029071">
    <property type="entry name" value="Ubiquitin-like_domsf"/>
</dbReference>
<dbReference type="InterPro" id="IPR051180">
    <property type="entry name" value="IKK"/>
</dbReference>